<keyword evidence="2 6" id="KW-0479">Metal-binding</keyword>
<dbReference type="Pfam" id="PF02754">
    <property type="entry name" value="CCG"/>
    <property type="match status" value="2"/>
</dbReference>
<dbReference type="eggNOG" id="COG0247">
    <property type="taxonomic scope" value="Bacteria"/>
</dbReference>
<evidence type="ECO:0000256" key="1">
    <source>
        <dbReference type="ARBA" id="ARBA00022485"/>
    </source>
</evidence>
<dbReference type="GO" id="GO:0051539">
    <property type="term" value="F:4 iron, 4 sulfur cluster binding"/>
    <property type="evidence" value="ECO:0007669"/>
    <property type="project" value="UniProtKB-UniRule"/>
</dbReference>
<evidence type="ECO:0000256" key="2">
    <source>
        <dbReference type="ARBA" id="ARBA00022723"/>
    </source>
</evidence>
<dbReference type="InterPro" id="IPR004017">
    <property type="entry name" value="Cys_rich_dom"/>
</dbReference>
<dbReference type="OrthoDB" id="9770306at2"/>
<dbReference type="EC" id="1.1.99.14" evidence="6"/>
<protein>
    <recommendedName>
        <fullName evidence="6">Glycolate oxidase iron-sulfur subunit</fullName>
        <ecNumber evidence="6">1.1.99.14</ecNumber>
    </recommendedName>
</protein>
<dbReference type="Gene3D" id="1.10.1060.10">
    <property type="entry name" value="Alpha-helical ferredoxin"/>
    <property type="match status" value="1"/>
</dbReference>
<evidence type="ECO:0000256" key="3">
    <source>
        <dbReference type="ARBA" id="ARBA00022737"/>
    </source>
</evidence>
<dbReference type="STRING" id="481448.Minf_0897"/>
<name>B3DUE9_METI4</name>
<keyword evidence="5 6" id="KW-0411">Iron-sulfur</keyword>
<evidence type="ECO:0000256" key="5">
    <source>
        <dbReference type="ARBA" id="ARBA00023014"/>
    </source>
</evidence>
<proteinExistence type="predicted"/>
<keyword evidence="3" id="KW-0677">Repeat</keyword>
<dbReference type="SUPFAM" id="SSF46548">
    <property type="entry name" value="alpha-helical ferredoxin"/>
    <property type="match status" value="1"/>
</dbReference>
<dbReference type="InterPro" id="IPR017896">
    <property type="entry name" value="4Fe4S_Fe-S-bd"/>
</dbReference>
<dbReference type="PANTHER" id="PTHR32479:SF17">
    <property type="entry name" value="GLYCOLATE OXIDASE IRON-SULFUR SUBUNIT"/>
    <property type="match status" value="1"/>
</dbReference>
<dbReference type="NCBIfam" id="NF008434">
    <property type="entry name" value="PRK11274.1"/>
    <property type="match status" value="1"/>
</dbReference>
<dbReference type="Proteomes" id="UP000009149">
    <property type="component" value="Chromosome"/>
</dbReference>
<dbReference type="Pfam" id="PF13183">
    <property type="entry name" value="Fer4_8"/>
    <property type="match status" value="1"/>
</dbReference>
<gene>
    <name evidence="8" type="primary">glpC</name>
    <name evidence="8" type="ordered locus">Minf_0897</name>
</gene>
<evidence type="ECO:0000259" key="7">
    <source>
        <dbReference type="PROSITE" id="PS51379"/>
    </source>
</evidence>
<dbReference type="HOGENOM" id="CLU_023081_0_0_0"/>
<keyword evidence="4 6" id="KW-0408">Iron</keyword>
<dbReference type="GO" id="GO:0019154">
    <property type="term" value="F:glycolate dehydrogenase activity"/>
    <property type="evidence" value="ECO:0007669"/>
    <property type="project" value="UniProtKB-EC"/>
</dbReference>
<evidence type="ECO:0000313" key="9">
    <source>
        <dbReference type="Proteomes" id="UP000009149"/>
    </source>
</evidence>
<dbReference type="InterPro" id="IPR012257">
    <property type="entry name" value="Glc_ox_4Fe-4S"/>
</dbReference>
<comment type="cofactor">
    <cofactor evidence="6">
        <name>[4Fe-4S] cluster</name>
        <dbReference type="ChEBI" id="CHEBI:49883"/>
    </cofactor>
    <text evidence="6">Binds 2 [4Fe-4S] clusters.</text>
</comment>
<dbReference type="KEGG" id="min:Minf_0897"/>
<dbReference type="InterPro" id="IPR009051">
    <property type="entry name" value="Helical_ferredxn"/>
</dbReference>
<keyword evidence="6" id="KW-0249">Electron transport</keyword>
<dbReference type="RefSeq" id="WP_012463234.1">
    <property type="nucleotide sequence ID" value="NC_010794.1"/>
</dbReference>
<dbReference type="InterPro" id="IPR017900">
    <property type="entry name" value="4Fe4S_Fe_S_CS"/>
</dbReference>
<sequence length="416" mass="46828">MDTRLEEKFKKEPLAIEARKLIKACVHCGYCNASCPTYQLLGDELDGPRGRIYLMKSFLEGRLSAEKVKMHLDRCLLCQGCETACPSSVEYGKLAILGKEIIEQSLKRSFLERLLFNFLLHGIADREKFYFFLRIFNLLRPLLPGALRRKLPPLSKEKVRLEKWARKGRVSQRRLILFKGCVEPVLYPSVLRAARHLFGRLDIDLVDIPKEGCCGALAYHLPNRKKAVAQAKKNIDLWIKPLQDGVEGIVVCSSACCQMIKEYGSLLKDDKEYGQKALKIASRTFDPVEILEKGDRRLFLLAPGLGAVAYHSPCTSQHGLKGQGRVEAFLKALNIKLSPIADSQMCCGSAGLYSLVQKDISQKILELKMKNLLGGNPSVILTANVGCRLQLEQLSPIPVLHWLEYVERLMQEDCCP</sequence>
<dbReference type="AlphaFoldDB" id="B3DUE9"/>
<dbReference type="GO" id="GO:0046872">
    <property type="term" value="F:metal ion binding"/>
    <property type="evidence" value="ECO:0007669"/>
    <property type="project" value="UniProtKB-UniRule"/>
</dbReference>
<reference evidence="8 9" key="1">
    <citation type="journal article" date="2008" name="Biol. Direct">
        <title>Complete genome sequence of the extremely acidophilic methanotroph isolate V4, Methylacidiphilum infernorum, a representative of the bacterial phylum Verrucomicrobia.</title>
        <authorList>
            <person name="Hou S."/>
            <person name="Makarova K.S."/>
            <person name="Saw J.H."/>
            <person name="Senin P."/>
            <person name="Ly B.V."/>
            <person name="Zhou Z."/>
            <person name="Ren Y."/>
            <person name="Wang J."/>
            <person name="Galperin M.Y."/>
            <person name="Omelchenko M.V."/>
            <person name="Wolf Y.I."/>
            <person name="Yutin N."/>
            <person name="Koonin E.V."/>
            <person name="Stott M.B."/>
            <person name="Mountain B.W."/>
            <person name="Crowe M.A."/>
            <person name="Smirnova A.V."/>
            <person name="Dunfield P.F."/>
            <person name="Feng L."/>
            <person name="Wang L."/>
            <person name="Alam M."/>
        </authorList>
    </citation>
    <scope>NUCLEOTIDE SEQUENCE [LARGE SCALE GENOMIC DNA]</scope>
    <source>
        <strain evidence="9">Isolate V4</strain>
    </source>
</reference>
<keyword evidence="1 6" id="KW-0004">4Fe-4S</keyword>
<organism evidence="8 9">
    <name type="scientific">Methylacidiphilum infernorum (isolate V4)</name>
    <name type="common">Methylokorus infernorum (strain V4)</name>
    <dbReference type="NCBI Taxonomy" id="481448"/>
    <lineage>
        <taxon>Bacteria</taxon>
        <taxon>Pseudomonadati</taxon>
        <taxon>Verrucomicrobiota</taxon>
        <taxon>Methylacidiphilae</taxon>
        <taxon>Methylacidiphilales</taxon>
        <taxon>Methylacidiphilaceae</taxon>
        <taxon>Methylacidiphilum (ex Ratnadevi et al. 2023)</taxon>
    </lineage>
</organism>
<comment type="catalytic activity">
    <reaction evidence="6">
        <text>(R)-lactate + A = pyruvate + AH2</text>
        <dbReference type="Rhea" id="RHEA:15089"/>
        <dbReference type="ChEBI" id="CHEBI:13193"/>
        <dbReference type="ChEBI" id="CHEBI:15361"/>
        <dbReference type="ChEBI" id="CHEBI:16004"/>
        <dbReference type="ChEBI" id="CHEBI:17499"/>
    </reaction>
</comment>
<dbReference type="PIRSF" id="PIRSF000139">
    <property type="entry name" value="Glc_ox_4Fe-4S"/>
    <property type="match status" value="1"/>
</dbReference>
<dbReference type="PROSITE" id="PS00198">
    <property type="entry name" value="4FE4S_FER_1"/>
    <property type="match status" value="2"/>
</dbReference>
<dbReference type="PROSITE" id="PS51379">
    <property type="entry name" value="4FE4S_FER_2"/>
    <property type="match status" value="1"/>
</dbReference>
<feature type="domain" description="4Fe-4S ferredoxin-type" evidence="7">
    <location>
        <begin position="66"/>
        <end position="94"/>
    </location>
</feature>
<dbReference type="EMBL" id="CP000975">
    <property type="protein sequence ID" value="ACD82952.1"/>
    <property type="molecule type" value="Genomic_DNA"/>
</dbReference>
<evidence type="ECO:0000256" key="6">
    <source>
        <dbReference type="PIRNR" id="PIRNR000139"/>
    </source>
</evidence>
<evidence type="ECO:0000313" key="8">
    <source>
        <dbReference type="EMBL" id="ACD82952.1"/>
    </source>
</evidence>
<dbReference type="PANTHER" id="PTHR32479">
    <property type="entry name" value="GLYCOLATE OXIDASE IRON-SULFUR SUBUNIT"/>
    <property type="match status" value="1"/>
</dbReference>
<comment type="catalytic activity">
    <reaction evidence="6">
        <text>glycolate + A = glyoxylate + AH2</text>
        <dbReference type="Rhea" id="RHEA:21264"/>
        <dbReference type="ChEBI" id="CHEBI:13193"/>
        <dbReference type="ChEBI" id="CHEBI:17499"/>
        <dbReference type="ChEBI" id="CHEBI:29805"/>
        <dbReference type="ChEBI" id="CHEBI:36655"/>
        <dbReference type="EC" id="1.1.99.14"/>
    </reaction>
</comment>
<accession>B3DUE9</accession>
<keyword evidence="6" id="KW-0813">Transport</keyword>
<evidence type="ECO:0000256" key="4">
    <source>
        <dbReference type="ARBA" id="ARBA00023004"/>
    </source>
</evidence>
<comment type="function">
    <text evidence="6">Component of a complex that catalyzes the oxidation of glycolate to glyoxylate.</text>
</comment>